<keyword evidence="2" id="KW-1185">Reference proteome</keyword>
<organism evidence="1 2">
    <name type="scientific">Phlebotomus papatasi</name>
    <name type="common">Sandfly</name>
    <dbReference type="NCBI Taxonomy" id="29031"/>
    <lineage>
        <taxon>Eukaryota</taxon>
        <taxon>Metazoa</taxon>
        <taxon>Ecdysozoa</taxon>
        <taxon>Arthropoda</taxon>
        <taxon>Hexapoda</taxon>
        <taxon>Insecta</taxon>
        <taxon>Pterygota</taxon>
        <taxon>Neoptera</taxon>
        <taxon>Endopterygota</taxon>
        <taxon>Diptera</taxon>
        <taxon>Nematocera</taxon>
        <taxon>Psychodoidea</taxon>
        <taxon>Psychodidae</taxon>
        <taxon>Phlebotomus</taxon>
        <taxon>Phlebotomus</taxon>
    </lineage>
</organism>
<dbReference type="Proteomes" id="UP000092462">
    <property type="component" value="Unassembled WGS sequence"/>
</dbReference>
<name>A0A1B0DAP7_PHLPP</name>
<reference evidence="1" key="1">
    <citation type="submission" date="2022-08" db="UniProtKB">
        <authorList>
            <consortium name="EnsemblMetazoa"/>
        </authorList>
    </citation>
    <scope>IDENTIFICATION</scope>
    <source>
        <strain evidence="1">Israel</strain>
    </source>
</reference>
<evidence type="ECO:0000313" key="2">
    <source>
        <dbReference type="Proteomes" id="UP000092462"/>
    </source>
</evidence>
<sequence>TQRPTVSRLVRRSTDTSCTLWPEQRSTDGASLLLLKNATEEFNAP</sequence>
<proteinExistence type="predicted"/>
<accession>A0A1B0DAP7</accession>
<dbReference type="VEuPathDB" id="VectorBase:PPAI004752"/>
<dbReference type="EnsemblMetazoa" id="PPAI004752-RA">
    <property type="protein sequence ID" value="PPAI004752-PA"/>
    <property type="gene ID" value="PPAI004752"/>
</dbReference>
<dbReference type="AlphaFoldDB" id="A0A1B0DAP7"/>
<dbReference type="EMBL" id="AJVK01004589">
    <property type="status" value="NOT_ANNOTATED_CDS"/>
    <property type="molecule type" value="Genomic_DNA"/>
</dbReference>
<evidence type="ECO:0000313" key="1">
    <source>
        <dbReference type="EnsemblMetazoa" id="PPAI004752-PA"/>
    </source>
</evidence>
<protein>
    <submittedName>
        <fullName evidence="1">Uncharacterized protein</fullName>
    </submittedName>
</protein>